<organism evidence="2">
    <name type="scientific">Darwinula stevensoni</name>
    <dbReference type="NCBI Taxonomy" id="69355"/>
    <lineage>
        <taxon>Eukaryota</taxon>
        <taxon>Metazoa</taxon>
        <taxon>Ecdysozoa</taxon>
        <taxon>Arthropoda</taxon>
        <taxon>Crustacea</taxon>
        <taxon>Oligostraca</taxon>
        <taxon>Ostracoda</taxon>
        <taxon>Podocopa</taxon>
        <taxon>Podocopida</taxon>
        <taxon>Darwinulocopina</taxon>
        <taxon>Darwinuloidea</taxon>
        <taxon>Darwinulidae</taxon>
        <taxon>Darwinula</taxon>
    </lineage>
</organism>
<gene>
    <name evidence="2" type="ORF">DSTB1V02_LOCUS6405</name>
</gene>
<keyword evidence="1" id="KW-0812">Transmembrane</keyword>
<keyword evidence="3" id="KW-1185">Reference proteome</keyword>
<proteinExistence type="predicted"/>
<feature type="transmembrane region" description="Helical" evidence="1">
    <location>
        <begin position="68"/>
        <end position="91"/>
    </location>
</feature>
<dbReference type="Proteomes" id="UP000677054">
    <property type="component" value="Unassembled WGS sequence"/>
</dbReference>
<keyword evidence="1" id="KW-0472">Membrane</keyword>
<accession>A0A7R9A720</accession>
<evidence type="ECO:0000313" key="3">
    <source>
        <dbReference type="Proteomes" id="UP000677054"/>
    </source>
</evidence>
<reference evidence="2" key="1">
    <citation type="submission" date="2020-11" db="EMBL/GenBank/DDBJ databases">
        <authorList>
            <person name="Tran Van P."/>
        </authorList>
    </citation>
    <scope>NUCLEOTIDE SEQUENCE</scope>
</reference>
<evidence type="ECO:0000256" key="1">
    <source>
        <dbReference type="SAM" id="Phobius"/>
    </source>
</evidence>
<protein>
    <submittedName>
        <fullName evidence="2">Uncharacterized protein</fullName>
    </submittedName>
</protein>
<feature type="transmembrane region" description="Helical" evidence="1">
    <location>
        <begin position="36"/>
        <end position="56"/>
    </location>
</feature>
<sequence length="117" mass="12215">MASSAVRSADDIIMLSFPFVLTTVTVQMAKKIRTAGWVLIAFGILAIVLGIASIAFGSTDTDSNLYTLRISIAFSTAILTIIGGSVAVHSVNRGLKALAMSKRNGPNPQGFPGTFPS</sequence>
<dbReference type="EMBL" id="CAJPEV010001167">
    <property type="protein sequence ID" value="CAG0891135.1"/>
    <property type="molecule type" value="Genomic_DNA"/>
</dbReference>
<dbReference type="EMBL" id="LR900684">
    <property type="protein sequence ID" value="CAD7246557.1"/>
    <property type="molecule type" value="Genomic_DNA"/>
</dbReference>
<name>A0A7R9A720_9CRUS</name>
<dbReference type="AlphaFoldDB" id="A0A7R9A720"/>
<evidence type="ECO:0000313" key="2">
    <source>
        <dbReference type="EMBL" id="CAD7246557.1"/>
    </source>
</evidence>
<keyword evidence="1" id="KW-1133">Transmembrane helix</keyword>